<feature type="transmembrane region" description="Helical" evidence="6">
    <location>
        <begin position="165"/>
        <end position="188"/>
    </location>
</feature>
<feature type="transmembrane region" description="Helical" evidence="6">
    <location>
        <begin position="75"/>
        <end position="93"/>
    </location>
</feature>
<sequence length="249" mass="26677">MSALVLISALIIGLSVGLLGSGGSILTVPVLVHLVQLPEKVAIVSSLGVVAQISFIALLPYLWRRHLDFALFKRFAVPAFFGTLLGVALAQWLHSSFQLLILAVLMLGSAANMWRQRIWQWQIHSFWLLAALAMCLGMLTGLVGVGGGFLIVPLLLAVTTIPMSGAIACSLALIFLQSSTGFISHYWLMSVQGETLPLELIGWLGLIGAGGSLGGIILSAYIPQLWVRKSFSILLMGTAVSLLWPVFSL</sequence>
<dbReference type="EMBL" id="JAVDWR010000002">
    <property type="protein sequence ID" value="MDR7120374.1"/>
    <property type="molecule type" value="Genomic_DNA"/>
</dbReference>
<protein>
    <recommendedName>
        <fullName evidence="6">Probable membrane transporter protein</fullName>
    </recommendedName>
</protein>
<keyword evidence="6" id="KW-1003">Cell membrane</keyword>
<dbReference type="RefSeq" id="WP_310275750.1">
    <property type="nucleotide sequence ID" value="NZ_JAVDWR010000002.1"/>
</dbReference>
<keyword evidence="5 6" id="KW-0472">Membrane</keyword>
<evidence type="ECO:0000256" key="1">
    <source>
        <dbReference type="ARBA" id="ARBA00004141"/>
    </source>
</evidence>
<feature type="transmembrane region" description="Helical" evidence="6">
    <location>
        <begin position="228"/>
        <end position="247"/>
    </location>
</feature>
<dbReference type="InterPro" id="IPR051598">
    <property type="entry name" value="TSUP/Inactive_protease-like"/>
</dbReference>
<comment type="subcellular location">
    <subcellularLocation>
        <location evidence="6">Cell membrane</location>
        <topology evidence="6">Multi-pass membrane protein</topology>
    </subcellularLocation>
    <subcellularLocation>
        <location evidence="1">Membrane</location>
        <topology evidence="1">Multi-pass membrane protein</topology>
    </subcellularLocation>
</comment>
<name>A0ABU1VXC5_9GAMM</name>
<organism evidence="7 8">
    <name type="scientific">Rheinheimera soli</name>
    <dbReference type="NCBI Taxonomy" id="443616"/>
    <lineage>
        <taxon>Bacteria</taxon>
        <taxon>Pseudomonadati</taxon>
        <taxon>Pseudomonadota</taxon>
        <taxon>Gammaproteobacteria</taxon>
        <taxon>Chromatiales</taxon>
        <taxon>Chromatiaceae</taxon>
        <taxon>Rheinheimera</taxon>
    </lineage>
</organism>
<evidence type="ECO:0000256" key="3">
    <source>
        <dbReference type="ARBA" id="ARBA00022692"/>
    </source>
</evidence>
<feature type="transmembrane region" description="Helical" evidence="6">
    <location>
        <begin position="99"/>
        <end position="114"/>
    </location>
</feature>
<comment type="caution">
    <text evidence="7">The sequence shown here is derived from an EMBL/GenBank/DDBJ whole genome shotgun (WGS) entry which is preliminary data.</text>
</comment>
<reference evidence="7 8" key="1">
    <citation type="submission" date="2023-07" db="EMBL/GenBank/DDBJ databases">
        <title>Sorghum-associated microbial communities from plants grown in Nebraska, USA.</title>
        <authorList>
            <person name="Schachtman D."/>
        </authorList>
    </citation>
    <scope>NUCLEOTIDE SEQUENCE [LARGE SCALE GENOMIC DNA]</scope>
    <source>
        <strain evidence="7 8">4138</strain>
    </source>
</reference>
<feature type="transmembrane region" description="Helical" evidence="6">
    <location>
        <begin position="126"/>
        <end position="159"/>
    </location>
</feature>
<feature type="transmembrane region" description="Helical" evidence="6">
    <location>
        <begin position="200"/>
        <end position="222"/>
    </location>
</feature>
<evidence type="ECO:0000256" key="5">
    <source>
        <dbReference type="ARBA" id="ARBA00023136"/>
    </source>
</evidence>
<evidence type="ECO:0000256" key="4">
    <source>
        <dbReference type="ARBA" id="ARBA00022989"/>
    </source>
</evidence>
<dbReference type="PANTHER" id="PTHR43701:SF2">
    <property type="entry name" value="MEMBRANE TRANSPORTER PROTEIN YJNA-RELATED"/>
    <property type="match status" value="1"/>
</dbReference>
<evidence type="ECO:0000313" key="8">
    <source>
        <dbReference type="Proteomes" id="UP001257909"/>
    </source>
</evidence>
<keyword evidence="4 6" id="KW-1133">Transmembrane helix</keyword>
<dbReference type="Pfam" id="PF01925">
    <property type="entry name" value="TauE"/>
    <property type="match status" value="1"/>
</dbReference>
<evidence type="ECO:0000313" key="7">
    <source>
        <dbReference type="EMBL" id="MDR7120374.1"/>
    </source>
</evidence>
<gene>
    <name evidence="7" type="ORF">J2W69_001303</name>
</gene>
<proteinExistence type="inferred from homology"/>
<keyword evidence="3 6" id="KW-0812">Transmembrane</keyword>
<feature type="transmembrane region" description="Helical" evidence="6">
    <location>
        <begin position="43"/>
        <end position="63"/>
    </location>
</feature>
<dbReference type="PANTHER" id="PTHR43701">
    <property type="entry name" value="MEMBRANE TRANSPORTER PROTEIN MJ0441-RELATED"/>
    <property type="match status" value="1"/>
</dbReference>
<keyword evidence="8" id="KW-1185">Reference proteome</keyword>
<evidence type="ECO:0000256" key="6">
    <source>
        <dbReference type="RuleBase" id="RU363041"/>
    </source>
</evidence>
<evidence type="ECO:0000256" key="2">
    <source>
        <dbReference type="ARBA" id="ARBA00009142"/>
    </source>
</evidence>
<accession>A0ABU1VXC5</accession>
<dbReference type="Proteomes" id="UP001257909">
    <property type="component" value="Unassembled WGS sequence"/>
</dbReference>
<comment type="similarity">
    <text evidence="2 6">Belongs to the 4-toluene sulfonate uptake permease (TSUP) (TC 2.A.102) family.</text>
</comment>
<dbReference type="InterPro" id="IPR002781">
    <property type="entry name" value="TM_pro_TauE-like"/>
</dbReference>